<feature type="domain" description="Histidine kinase/HSP90-like ATPase" evidence="11">
    <location>
        <begin position="299"/>
        <end position="392"/>
    </location>
</feature>
<keyword evidence="10" id="KW-0812">Transmembrane</keyword>
<dbReference type="InterPro" id="IPR036890">
    <property type="entry name" value="HATPase_C_sf"/>
</dbReference>
<dbReference type="RefSeq" id="WP_280763067.1">
    <property type="nucleotide sequence ID" value="NZ_JARXVC010000016.1"/>
</dbReference>
<dbReference type="Gene3D" id="3.30.565.10">
    <property type="entry name" value="Histidine kinase-like ATPase, C-terminal domain"/>
    <property type="match status" value="1"/>
</dbReference>
<feature type="coiled-coil region" evidence="9">
    <location>
        <begin position="170"/>
        <end position="200"/>
    </location>
</feature>
<dbReference type="EMBL" id="JARXVC010000016">
    <property type="protein sequence ID" value="MDH6283811.1"/>
    <property type="molecule type" value="Genomic_DNA"/>
</dbReference>
<keyword evidence="14" id="KW-1185">Reference proteome</keyword>
<keyword evidence="9" id="KW-0175">Coiled coil</keyword>
<evidence type="ECO:0000256" key="2">
    <source>
        <dbReference type="ARBA" id="ARBA00012438"/>
    </source>
</evidence>
<keyword evidence="5" id="KW-0547">Nucleotide-binding</keyword>
<dbReference type="InterPro" id="IPR003594">
    <property type="entry name" value="HATPase_dom"/>
</dbReference>
<comment type="caution">
    <text evidence="13">The sequence shown here is derived from an EMBL/GenBank/DDBJ whole genome shotgun (WGS) entry which is preliminary data.</text>
</comment>
<keyword evidence="3" id="KW-0597">Phosphoprotein</keyword>
<dbReference type="SUPFAM" id="SSF55874">
    <property type="entry name" value="ATPase domain of HSP90 chaperone/DNA topoisomerase II/histidine kinase"/>
    <property type="match status" value="1"/>
</dbReference>
<feature type="transmembrane region" description="Helical" evidence="10">
    <location>
        <begin position="81"/>
        <end position="110"/>
    </location>
</feature>
<keyword evidence="10" id="KW-1133">Transmembrane helix</keyword>
<name>A0ABT6MHL4_9NOCA</name>
<feature type="transmembrane region" description="Helical" evidence="10">
    <location>
        <begin position="122"/>
        <end position="141"/>
    </location>
</feature>
<evidence type="ECO:0000256" key="10">
    <source>
        <dbReference type="SAM" id="Phobius"/>
    </source>
</evidence>
<dbReference type="Gene3D" id="1.20.5.1930">
    <property type="match status" value="1"/>
</dbReference>
<gene>
    <name evidence="13" type="ORF">M2280_005062</name>
</gene>
<dbReference type="PANTHER" id="PTHR24421">
    <property type="entry name" value="NITRATE/NITRITE SENSOR PROTEIN NARX-RELATED"/>
    <property type="match status" value="1"/>
</dbReference>
<evidence type="ECO:0000256" key="4">
    <source>
        <dbReference type="ARBA" id="ARBA00022679"/>
    </source>
</evidence>
<keyword evidence="10" id="KW-0472">Membrane</keyword>
<feature type="domain" description="Signal transduction histidine kinase subgroup 3 dimerisation and phosphoacceptor" evidence="12">
    <location>
        <begin position="198"/>
        <end position="265"/>
    </location>
</feature>
<evidence type="ECO:0000313" key="14">
    <source>
        <dbReference type="Proteomes" id="UP001160334"/>
    </source>
</evidence>
<evidence type="ECO:0000259" key="11">
    <source>
        <dbReference type="Pfam" id="PF02518"/>
    </source>
</evidence>
<evidence type="ECO:0000256" key="6">
    <source>
        <dbReference type="ARBA" id="ARBA00022777"/>
    </source>
</evidence>
<keyword evidence="4" id="KW-0808">Transferase</keyword>
<comment type="catalytic activity">
    <reaction evidence="1">
        <text>ATP + protein L-histidine = ADP + protein N-phospho-L-histidine.</text>
        <dbReference type="EC" id="2.7.13.3"/>
    </reaction>
</comment>
<dbReference type="Pfam" id="PF07730">
    <property type="entry name" value="HisKA_3"/>
    <property type="match status" value="1"/>
</dbReference>
<keyword evidence="6 13" id="KW-0418">Kinase</keyword>
<proteinExistence type="predicted"/>
<keyword evidence="8" id="KW-0902">Two-component regulatory system</keyword>
<dbReference type="Pfam" id="PF02518">
    <property type="entry name" value="HATPase_c"/>
    <property type="match status" value="1"/>
</dbReference>
<evidence type="ECO:0000256" key="5">
    <source>
        <dbReference type="ARBA" id="ARBA00022741"/>
    </source>
</evidence>
<dbReference type="EC" id="2.7.13.3" evidence="2"/>
<reference evidence="13 14" key="1">
    <citation type="submission" date="2023-04" db="EMBL/GenBank/DDBJ databases">
        <title>Forest soil microbial communities from Buena Vista Peninsula, Colon Province, Panama.</title>
        <authorList>
            <person name="Bouskill N."/>
        </authorList>
    </citation>
    <scope>NUCLEOTIDE SEQUENCE [LARGE SCALE GENOMIC DNA]</scope>
    <source>
        <strain evidence="13 14">CFH S0262</strain>
    </source>
</reference>
<evidence type="ECO:0000313" key="13">
    <source>
        <dbReference type="EMBL" id="MDH6283811.1"/>
    </source>
</evidence>
<feature type="transmembrane region" description="Helical" evidence="10">
    <location>
        <begin position="147"/>
        <end position="165"/>
    </location>
</feature>
<dbReference type="InterPro" id="IPR050482">
    <property type="entry name" value="Sensor_HK_TwoCompSys"/>
</dbReference>
<feature type="transmembrane region" description="Helical" evidence="10">
    <location>
        <begin position="23"/>
        <end position="42"/>
    </location>
</feature>
<evidence type="ECO:0000256" key="3">
    <source>
        <dbReference type="ARBA" id="ARBA00022553"/>
    </source>
</evidence>
<dbReference type="PANTHER" id="PTHR24421:SF10">
    <property type="entry name" value="NITRATE_NITRITE SENSOR PROTEIN NARQ"/>
    <property type="match status" value="1"/>
</dbReference>
<evidence type="ECO:0000256" key="7">
    <source>
        <dbReference type="ARBA" id="ARBA00022840"/>
    </source>
</evidence>
<dbReference type="CDD" id="cd16917">
    <property type="entry name" value="HATPase_UhpB-NarQ-NarX-like"/>
    <property type="match status" value="1"/>
</dbReference>
<protein>
    <recommendedName>
        <fullName evidence="2">histidine kinase</fullName>
        <ecNumber evidence="2">2.7.13.3</ecNumber>
    </recommendedName>
</protein>
<dbReference type="GO" id="GO:0016301">
    <property type="term" value="F:kinase activity"/>
    <property type="evidence" value="ECO:0007669"/>
    <property type="project" value="UniProtKB-KW"/>
</dbReference>
<keyword evidence="7" id="KW-0067">ATP-binding</keyword>
<accession>A0ABT6MHL4</accession>
<dbReference type="InterPro" id="IPR011712">
    <property type="entry name" value="Sig_transdc_His_kin_sub3_dim/P"/>
</dbReference>
<evidence type="ECO:0000259" key="12">
    <source>
        <dbReference type="Pfam" id="PF07730"/>
    </source>
</evidence>
<evidence type="ECO:0000256" key="9">
    <source>
        <dbReference type="SAM" id="Coils"/>
    </source>
</evidence>
<organism evidence="13 14">
    <name type="scientific">Prescottella agglutinans</name>
    <dbReference type="NCBI Taxonomy" id="1644129"/>
    <lineage>
        <taxon>Bacteria</taxon>
        <taxon>Bacillati</taxon>
        <taxon>Actinomycetota</taxon>
        <taxon>Actinomycetes</taxon>
        <taxon>Mycobacteriales</taxon>
        <taxon>Nocardiaceae</taxon>
        <taxon>Prescottella</taxon>
    </lineage>
</organism>
<evidence type="ECO:0000256" key="1">
    <source>
        <dbReference type="ARBA" id="ARBA00000085"/>
    </source>
</evidence>
<sequence>MVTGARGGDVVSGAPSTVERIRAVARTGITVAVIVGAVLTVCPLGFHGLGLVQLVLLVVNSAVLLMRSLPERFVPEPAGTIGVWVGVFASAALMACDSSSVAVVFPYFVAGQAGYRLPVRRAVVVAVSVSVCSAAALAVAADVGHPAIPWSVGLFAGAPVVLGILRRDRVETLRSTRIALEQTRRAAESEARERALAERTRIARDIHDVLAHSLTGVSMQLQLADALMDRDRIEEGRQAVRKAAGMVREGLSEARRAVTALREDSLPLEQTIVAMLETDLADERFELSGSPRPVDTAVSQALVRSVQEALTNARKHAPGAPIRLRLVFDDAAVGVEVVNGPGAADVELSASGSGMGLVGMRERAALLGGTVEAGPVTDGDYIGGWRVEVRIPG</sequence>
<evidence type="ECO:0000256" key="8">
    <source>
        <dbReference type="ARBA" id="ARBA00023012"/>
    </source>
</evidence>
<dbReference type="Proteomes" id="UP001160334">
    <property type="component" value="Unassembled WGS sequence"/>
</dbReference>